<dbReference type="Proteomes" id="UP000656804">
    <property type="component" value="Unassembled WGS sequence"/>
</dbReference>
<dbReference type="PROSITE" id="PS00455">
    <property type="entry name" value="AMP_BINDING"/>
    <property type="match status" value="1"/>
</dbReference>
<dbReference type="Pfam" id="PF00501">
    <property type="entry name" value="AMP-binding"/>
    <property type="match status" value="1"/>
</dbReference>
<gene>
    <name evidence="5" type="ORF">ISG29_03610</name>
</gene>
<accession>A0A930Y6B5</accession>
<dbReference type="GO" id="GO:0006631">
    <property type="term" value="P:fatty acid metabolic process"/>
    <property type="evidence" value="ECO:0007669"/>
    <property type="project" value="TreeGrafter"/>
</dbReference>
<dbReference type="PANTHER" id="PTHR43201:SF5">
    <property type="entry name" value="MEDIUM-CHAIN ACYL-COA LIGASE ACSF2, MITOCHONDRIAL"/>
    <property type="match status" value="1"/>
</dbReference>
<dbReference type="Gene3D" id="3.40.50.12780">
    <property type="entry name" value="N-terminal domain of ligase-like"/>
    <property type="match status" value="1"/>
</dbReference>
<proteinExistence type="inferred from homology"/>
<feature type="domain" description="AMP-dependent synthetase/ligase" evidence="3">
    <location>
        <begin position="12"/>
        <end position="366"/>
    </location>
</feature>
<evidence type="ECO:0000256" key="1">
    <source>
        <dbReference type="ARBA" id="ARBA00006432"/>
    </source>
</evidence>
<dbReference type="EMBL" id="JADIVZ010000001">
    <property type="protein sequence ID" value="MBF4160761.1"/>
    <property type="molecule type" value="Genomic_DNA"/>
</dbReference>
<dbReference type="FunFam" id="3.30.300.30:FF:000008">
    <property type="entry name" value="2,3-dihydroxybenzoate-AMP ligase"/>
    <property type="match status" value="1"/>
</dbReference>
<dbReference type="GO" id="GO:0031956">
    <property type="term" value="F:medium-chain fatty acid-CoA ligase activity"/>
    <property type="evidence" value="ECO:0007669"/>
    <property type="project" value="TreeGrafter"/>
</dbReference>
<keyword evidence="2 5" id="KW-0436">Ligase</keyword>
<sequence length="502" mass="53799">MRDQGIGSWPVRRARMTPDRAALVQDGTVTTYAELAALSDRLAAGLRARGVERGDRVAFLGLNSVELVTTMFAAARLGAVFLPVNTRLAPPELDHVLRDSGARLLIWEDVFADALRGLDVLDDPSGHHRFTRAAGRGLRDLLGAPDDVGLDEPVGLDDLFMIQYTSGTSGRPKGVMLTHGNIVWNVYNLLVDVDLGSAEVALVTAPLFHTAALNQVLLPTILKGGTALLEAKFDPARAIELIERERVTLLFGVTSMYLALAATSTFDSADLSTLRSALSGGAPIPETLLHTWLDRGVVITQGYGLTEASPGVTMLRSADGVRKLGSAGTACFFSDVRVVRPDQTTTSDGEAGEVVVSGPHVTPGYWRDPDATAAAIERGWLHTGDLAVRDAEGYLRIVDRVKDMFISGGENVYPAEVEQALHTHPAVAECAVIGVPDDTWGEVGRAVIVLTEGHDATEGELLSHLDGRLARYKIPRSIVVVAELPHNASGKLLKTRVREEHG</sequence>
<reference evidence="5" key="1">
    <citation type="submission" date="2020-11" db="EMBL/GenBank/DDBJ databases">
        <title>Nocardioides sp. CBS4Y-1, whole genome shotgun sequence.</title>
        <authorList>
            <person name="Tuo L."/>
        </authorList>
    </citation>
    <scope>NUCLEOTIDE SEQUENCE</scope>
    <source>
        <strain evidence="5">CBS4Y-1</strain>
    </source>
</reference>
<evidence type="ECO:0000256" key="2">
    <source>
        <dbReference type="ARBA" id="ARBA00022598"/>
    </source>
</evidence>
<evidence type="ECO:0000259" key="4">
    <source>
        <dbReference type="Pfam" id="PF13193"/>
    </source>
</evidence>
<evidence type="ECO:0000313" key="6">
    <source>
        <dbReference type="Proteomes" id="UP000656804"/>
    </source>
</evidence>
<evidence type="ECO:0000313" key="5">
    <source>
        <dbReference type="EMBL" id="MBF4160761.1"/>
    </source>
</evidence>
<dbReference type="InterPro" id="IPR025110">
    <property type="entry name" value="AMP-bd_C"/>
</dbReference>
<dbReference type="InterPro" id="IPR000873">
    <property type="entry name" value="AMP-dep_synth/lig_dom"/>
</dbReference>
<dbReference type="AlphaFoldDB" id="A0A930Y6B5"/>
<comment type="caution">
    <text evidence="5">The sequence shown here is derived from an EMBL/GenBank/DDBJ whole genome shotgun (WGS) entry which is preliminary data.</text>
</comment>
<dbReference type="PANTHER" id="PTHR43201">
    <property type="entry name" value="ACYL-COA SYNTHETASE"/>
    <property type="match status" value="1"/>
</dbReference>
<dbReference type="InterPro" id="IPR042099">
    <property type="entry name" value="ANL_N_sf"/>
</dbReference>
<dbReference type="InterPro" id="IPR020845">
    <property type="entry name" value="AMP-binding_CS"/>
</dbReference>
<organism evidence="5 6">
    <name type="scientific">Nocardioides acrostichi</name>
    <dbReference type="NCBI Taxonomy" id="2784339"/>
    <lineage>
        <taxon>Bacteria</taxon>
        <taxon>Bacillati</taxon>
        <taxon>Actinomycetota</taxon>
        <taxon>Actinomycetes</taxon>
        <taxon>Propionibacteriales</taxon>
        <taxon>Nocardioidaceae</taxon>
        <taxon>Nocardioides</taxon>
    </lineage>
</organism>
<feature type="domain" description="AMP-binding enzyme C-terminal" evidence="4">
    <location>
        <begin position="416"/>
        <end position="491"/>
    </location>
</feature>
<comment type="similarity">
    <text evidence="1">Belongs to the ATP-dependent AMP-binding enzyme family.</text>
</comment>
<dbReference type="CDD" id="cd17631">
    <property type="entry name" value="FACL_FadD13-like"/>
    <property type="match status" value="1"/>
</dbReference>
<dbReference type="Gene3D" id="3.30.300.30">
    <property type="match status" value="1"/>
</dbReference>
<dbReference type="Pfam" id="PF13193">
    <property type="entry name" value="AMP-binding_C"/>
    <property type="match status" value="1"/>
</dbReference>
<dbReference type="InterPro" id="IPR045851">
    <property type="entry name" value="AMP-bd_C_sf"/>
</dbReference>
<dbReference type="NCBIfam" id="NF004837">
    <property type="entry name" value="PRK06187.1"/>
    <property type="match status" value="1"/>
</dbReference>
<name>A0A930Y6B5_9ACTN</name>
<dbReference type="RefSeq" id="WP_194501941.1">
    <property type="nucleotide sequence ID" value="NZ_JADIVZ010000001.1"/>
</dbReference>
<evidence type="ECO:0000259" key="3">
    <source>
        <dbReference type="Pfam" id="PF00501"/>
    </source>
</evidence>
<protein>
    <submittedName>
        <fullName evidence="5">Long-chain fatty acid--CoA ligase</fullName>
    </submittedName>
</protein>
<dbReference type="SUPFAM" id="SSF56801">
    <property type="entry name" value="Acetyl-CoA synthetase-like"/>
    <property type="match status" value="1"/>
</dbReference>
<keyword evidence="6" id="KW-1185">Reference proteome</keyword>